<evidence type="ECO:0000256" key="2">
    <source>
        <dbReference type="ARBA" id="ARBA00005594"/>
    </source>
</evidence>
<sequence length="1017" mass="114862">MRNFAGFACPPRQYPFKRVQYGTRHASTVTRANDNKAFSKTLLLPKTKFPMRNDPSKDPAIVQRTTEGLYRWQAGNAKGPLFVFHDGPPYANGDLHIGHAMNKILKDVTNRYHVLNGKRVHYHPGWDCHGLPIENKVLKELGKDMHEVSPSEIRRAAEIYAKDQVMSQINQFRQLGIMADWNSESTYRTLDHDYEIRQLRVFQKMVDRGLIYRHYRPVHYSPSSRSALAEAELEYADNHVSHSVYVTFDLDLDQNISPSLSDLIKSESRVQLLVWTTTPWTLSANMGIAVNAEMAYTVLKSSANPNSAAVIVATERMAALDEILESLELDLKLGELFGSELAGASYKPLFSSKLPHDTPSLPVLPSGHVTSTSGTGLVHCAPAHGQEDYHLFHSLGLVPATSSDSLICHVDGYGCFTSDVVEALGEEAGKALVGKEVLDEGGKAMVGLLKELGVLKKIQRIKHRYPYDWKTAKPIIVTATSQWFANLDAIKDDAITFLEKVKFVPEESRRRLESFIRQRSEWCISRQRVWGVPIPALYHLPTNRAVLDSESLNHILAILEQKGVRYWWDGPVEEFIPPHLKVDGENAAEAWQKGTDTMDVWFDSGSSWSMLQDLRGETQGNVAHLADVCMEGSDQHRGWFQSQLLTLVGATPEERKGKIGPYGTLITHGMVLDEQGKKMSKSDGNIINPLTIINGGKDKKKQPAYGAEILRLWSASGTYWHDTSIGPKSLAQVEEMYRKLRNSLRFILGNLKDQRLSPEDRIPGESMSLTGRYVMHELYKLEAHVRKSYENYVFSEVALPLSRFVNTTLSSLYFDITKDVLYADPETSLRRREVLTVLEHILDTMTSMFAPILPHLAEEVYQTLPQGNQETSSFFSRPWVPLDHSWYSVGVEEHMAAWLILRREVLSLLEMARSDKYIGSALEADVELITEGAGLQEIPQHDPELTQLFNVSNVWRTGSFAHKDGWEYTKLVTLPRLGEYQVRVGPASKHKCPRCWTYSRAEEDELCSRCDAVIRAQ</sequence>
<dbReference type="Gene3D" id="1.10.730.20">
    <property type="match status" value="1"/>
</dbReference>
<evidence type="ECO:0000259" key="13">
    <source>
        <dbReference type="Pfam" id="PF00133"/>
    </source>
</evidence>
<dbReference type="InterPro" id="IPR002301">
    <property type="entry name" value="Ile-tRNA-ligase"/>
</dbReference>
<comment type="similarity">
    <text evidence="2 12">Belongs to the class-I aminoacyl-tRNA synthetase family.</text>
</comment>
<dbReference type="PANTHER" id="PTHR42765">
    <property type="entry name" value="SOLEUCYL-TRNA SYNTHETASE"/>
    <property type="match status" value="1"/>
</dbReference>
<evidence type="ECO:0000313" key="16">
    <source>
        <dbReference type="Proteomes" id="UP000813824"/>
    </source>
</evidence>
<dbReference type="SUPFAM" id="SSF52374">
    <property type="entry name" value="Nucleotidylyl transferase"/>
    <property type="match status" value="1"/>
</dbReference>
<keyword evidence="6 12" id="KW-0067">ATP-binding</keyword>
<dbReference type="GO" id="GO:0005739">
    <property type="term" value="C:mitochondrion"/>
    <property type="evidence" value="ECO:0007669"/>
    <property type="project" value="UniProtKB-SubCell"/>
</dbReference>
<dbReference type="InterPro" id="IPR033708">
    <property type="entry name" value="Anticodon_Ile_BEm"/>
</dbReference>
<dbReference type="GO" id="GO:0032543">
    <property type="term" value="P:mitochondrial translation"/>
    <property type="evidence" value="ECO:0007669"/>
    <property type="project" value="TreeGrafter"/>
</dbReference>
<dbReference type="EC" id="6.1.1.5" evidence="3"/>
<evidence type="ECO:0000256" key="1">
    <source>
        <dbReference type="ARBA" id="ARBA00004173"/>
    </source>
</evidence>
<keyword evidence="7 12" id="KW-0648">Protein biosynthesis</keyword>
<dbReference type="InterPro" id="IPR009080">
    <property type="entry name" value="tRNAsynth_Ia_anticodon-bd"/>
</dbReference>
<evidence type="ECO:0000256" key="8">
    <source>
        <dbReference type="ARBA" id="ARBA00023146"/>
    </source>
</evidence>
<dbReference type="SUPFAM" id="SSF47323">
    <property type="entry name" value="Anticodon-binding domain of a subclass of class I aminoacyl-tRNA synthetases"/>
    <property type="match status" value="1"/>
</dbReference>
<dbReference type="PRINTS" id="PR00984">
    <property type="entry name" value="TRNASYNTHILE"/>
</dbReference>
<dbReference type="Gene3D" id="3.40.50.620">
    <property type="entry name" value="HUPs"/>
    <property type="match status" value="2"/>
</dbReference>
<protein>
    <recommendedName>
        <fullName evidence="11">Isoleucine--tRNA ligase, mitochondrial</fullName>
        <ecNumber evidence="3">6.1.1.5</ecNumber>
    </recommendedName>
    <alternativeName>
        <fullName evidence="9">Isoleucyl-tRNA synthetase</fullName>
    </alternativeName>
</protein>
<dbReference type="HAMAP" id="MF_02002">
    <property type="entry name" value="Ile_tRNA_synth_type1"/>
    <property type="match status" value="1"/>
</dbReference>
<dbReference type="InterPro" id="IPR009008">
    <property type="entry name" value="Val/Leu/Ile-tRNA-synth_edit"/>
</dbReference>
<evidence type="ECO:0000256" key="5">
    <source>
        <dbReference type="ARBA" id="ARBA00022741"/>
    </source>
</evidence>
<evidence type="ECO:0000256" key="4">
    <source>
        <dbReference type="ARBA" id="ARBA00022598"/>
    </source>
</evidence>
<dbReference type="InterPro" id="IPR002300">
    <property type="entry name" value="aa-tRNA-synth_Ia"/>
</dbReference>
<evidence type="ECO:0000313" key="15">
    <source>
        <dbReference type="EMBL" id="KAH8101837.1"/>
    </source>
</evidence>
<dbReference type="Pfam" id="PF00133">
    <property type="entry name" value="tRNA-synt_1"/>
    <property type="match status" value="1"/>
</dbReference>
<feature type="domain" description="Aminoacyl-tRNA synthetase class Ia" evidence="13">
    <location>
        <begin position="75"/>
        <end position="724"/>
    </location>
</feature>
<keyword evidence="16" id="KW-1185">Reference proteome</keyword>
<dbReference type="InterPro" id="IPR050081">
    <property type="entry name" value="Ile-tRNA_ligase"/>
</dbReference>
<dbReference type="InterPro" id="IPR014729">
    <property type="entry name" value="Rossmann-like_a/b/a_fold"/>
</dbReference>
<comment type="subcellular location">
    <subcellularLocation>
        <location evidence="1">Mitochondrion</location>
    </subcellularLocation>
</comment>
<dbReference type="FunFam" id="3.40.50.620:FF:000111">
    <property type="entry name" value="Mitochondrial isoleucyl-tRNA synthetase"/>
    <property type="match status" value="1"/>
</dbReference>
<dbReference type="InterPro" id="IPR013155">
    <property type="entry name" value="M/V/L/I-tRNA-synth_anticd-bd"/>
</dbReference>
<dbReference type="GO" id="GO:0000049">
    <property type="term" value="F:tRNA binding"/>
    <property type="evidence" value="ECO:0007669"/>
    <property type="project" value="InterPro"/>
</dbReference>
<evidence type="ECO:0000256" key="7">
    <source>
        <dbReference type="ARBA" id="ARBA00022917"/>
    </source>
</evidence>
<feature type="domain" description="Methionyl/Valyl/Leucyl/Isoleucyl-tRNA synthetase anticodon-binding" evidence="14">
    <location>
        <begin position="772"/>
        <end position="927"/>
    </location>
</feature>
<evidence type="ECO:0000256" key="9">
    <source>
        <dbReference type="ARBA" id="ARBA00032665"/>
    </source>
</evidence>
<dbReference type="SUPFAM" id="SSF50677">
    <property type="entry name" value="ValRS/IleRS/LeuRS editing domain"/>
    <property type="match status" value="1"/>
</dbReference>
<evidence type="ECO:0000256" key="3">
    <source>
        <dbReference type="ARBA" id="ARBA00013165"/>
    </source>
</evidence>
<dbReference type="GO" id="GO:0002161">
    <property type="term" value="F:aminoacyl-tRNA deacylase activity"/>
    <property type="evidence" value="ECO:0007669"/>
    <property type="project" value="InterPro"/>
</dbReference>
<gene>
    <name evidence="15" type="ORF">BXZ70DRAFT_932150</name>
</gene>
<dbReference type="CDD" id="cd07960">
    <property type="entry name" value="Anticodon_Ia_Ile_BEm"/>
    <property type="match status" value="1"/>
</dbReference>
<evidence type="ECO:0000256" key="10">
    <source>
        <dbReference type="ARBA" id="ARBA00048359"/>
    </source>
</evidence>
<name>A0A8K0XRH9_9AGAR</name>
<reference evidence="15" key="1">
    <citation type="journal article" date="2021" name="New Phytol.">
        <title>Evolutionary innovations through gain and loss of genes in the ectomycorrhizal Boletales.</title>
        <authorList>
            <person name="Wu G."/>
            <person name="Miyauchi S."/>
            <person name="Morin E."/>
            <person name="Kuo A."/>
            <person name="Drula E."/>
            <person name="Varga T."/>
            <person name="Kohler A."/>
            <person name="Feng B."/>
            <person name="Cao Y."/>
            <person name="Lipzen A."/>
            <person name="Daum C."/>
            <person name="Hundley H."/>
            <person name="Pangilinan J."/>
            <person name="Johnson J."/>
            <person name="Barry K."/>
            <person name="LaButti K."/>
            <person name="Ng V."/>
            <person name="Ahrendt S."/>
            <person name="Min B."/>
            <person name="Choi I.G."/>
            <person name="Park H."/>
            <person name="Plett J.M."/>
            <person name="Magnuson J."/>
            <person name="Spatafora J.W."/>
            <person name="Nagy L.G."/>
            <person name="Henrissat B."/>
            <person name="Grigoriev I.V."/>
            <person name="Yang Z.L."/>
            <person name="Xu J."/>
            <person name="Martin F.M."/>
        </authorList>
    </citation>
    <scope>NUCLEOTIDE SEQUENCE</scope>
    <source>
        <strain evidence="15">KKN 215</strain>
    </source>
</reference>
<dbReference type="Proteomes" id="UP000813824">
    <property type="component" value="Unassembled WGS sequence"/>
</dbReference>
<proteinExistence type="inferred from homology"/>
<organism evidence="15 16">
    <name type="scientific">Cristinia sonorae</name>
    <dbReference type="NCBI Taxonomy" id="1940300"/>
    <lineage>
        <taxon>Eukaryota</taxon>
        <taxon>Fungi</taxon>
        <taxon>Dikarya</taxon>
        <taxon>Basidiomycota</taxon>
        <taxon>Agaricomycotina</taxon>
        <taxon>Agaricomycetes</taxon>
        <taxon>Agaricomycetidae</taxon>
        <taxon>Agaricales</taxon>
        <taxon>Pleurotineae</taxon>
        <taxon>Stephanosporaceae</taxon>
        <taxon>Cristinia</taxon>
    </lineage>
</organism>
<comment type="catalytic activity">
    <reaction evidence="10">
        <text>tRNA(Ile) + L-isoleucine + ATP = L-isoleucyl-tRNA(Ile) + AMP + diphosphate</text>
        <dbReference type="Rhea" id="RHEA:11060"/>
        <dbReference type="Rhea" id="RHEA-COMP:9666"/>
        <dbReference type="Rhea" id="RHEA-COMP:9695"/>
        <dbReference type="ChEBI" id="CHEBI:30616"/>
        <dbReference type="ChEBI" id="CHEBI:33019"/>
        <dbReference type="ChEBI" id="CHEBI:58045"/>
        <dbReference type="ChEBI" id="CHEBI:78442"/>
        <dbReference type="ChEBI" id="CHEBI:78528"/>
        <dbReference type="ChEBI" id="CHEBI:456215"/>
        <dbReference type="EC" id="6.1.1.5"/>
    </reaction>
</comment>
<dbReference type="Gene3D" id="3.90.740.10">
    <property type="entry name" value="Valyl/Leucyl/Isoleucyl-tRNA synthetase, editing domain"/>
    <property type="match status" value="1"/>
</dbReference>
<evidence type="ECO:0000259" key="14">
    <source>
        <dbReference type="Pfam" id="PF08264"/>
    </source>
</evidence>
<evidence type="ECO:0000256" key="11">
    <source>
        <dbReference type="ARBA" id="ARBA00068280"/>
    </source>
</evidence>
<keyword evidence="4 12" id="KW-0436">Ligase</keyword>
<keyword evidence="5 12" id="KW-0547">Nucleotide-binding</keyword>
<comment type="caution">
    <text evidence="15">The sequence shown here is derived from an EMBL/GenBank/DDBJ whole genome shotgun (WGS) entry which is preliminary data.</text>
</comment>
<dbReference type="InterPro" id="IPR023585">
    <property type="entry name" value="Ile-tRNA-ligase_type1"/>
</dbReference>
<evidence type="ECO:0000256" key="6">
    <source>
        <dbReference type="ARBA" id="ARBA00022840"/>
    </source>
</evidence>
<dbReference type="GO" id="GO:0005524">
    <property type="term" value="F:ATP binding"/>
    <property type="evidence" value="ECO:0007669"/>
    <property type="project" value="UniProtKB-KW"/>
</dbReference>
<dbReference type="OrthoDB" id="10264412at2759"/>
<dbReference type="NCBIfam" id="TIGR00392">
    <property type="entry name" value="ileS"/>
    <property type="match status" value="1"/>
</dbReference>
<dbReference type="PANTHER" id="PTHR42765:SF1">
    <property type="entry name" value="ISOLEUCINE--TRNA LIGASE, MITOCHONDRIAL"/>
    <property type="match status" value="1"/>
</dbReference>
<dbReference type="GO" id="GO:0006428">
    <property type="term" value="P:isoleucyl-tRNA aminoacylation"/>
    <property type="evidence" value="ECO:0007669"/>
    <property type="project" value="InterPro"/>
</dbReference>
<keyword evidence="8 12" id="KW-0030">Aminoacyl-tRNA synthetase</keyword>
<dbReference type="Pfam" id="PF08264">
    <property type="entry name" value="Anticodon_1"/>
    <property type="match status" value="1"/>
</dbReference>
<dbReference type="GO" id="GO:0004822">
    <property type="term" value="F:isoleucine-tRNA ligase activity"/>
    <property type="evidence" value="ECO:0007669"/>
    <property type="project" value="UniProtKB-EC"/>
</dbReference>
<evidence type="ECO:0000256" key="12">
    <source>
        <dbReference type="RuleBase" id="RU363035"/>
    </source>
</evidence>
<dbReference type="PROSITE" id="PS00178">
    <property type="entry name" value="AA_TRNA_LIGASE_I"/>
    <property type="match status" value="1"/>
</dbReference>
<accession>A0A8K0XRH9</accession>
<dbReference type="EMBL" id="JAEVFJ010000011">
    <property type="protein sequence ID" value="KAH8101837.1"/>
    <property type="molecule type" value="Genomic_DNA"/>
</dbReference>
<dbReference type="AlphaFoldDB" id="A0A8K0XRH9"/>
<dbReference type="InterPro" id="IPR001412">
    <property type="entry name" value="aa-tRNA-synth_I_CS"/>
</dbReference>